<sequence>MGYDPNVCLQKIKDKGRIACDSLNLPYHCDTLTGVGGDYHDECVDAGIIYFQVKVATCWNSVTNTNRYFPPATYFKECDALHQADPAWQQRWCYCCCACFAKDTLVAVPGGYAEMYTIPNGAKVLTRGVTNPDWKESVVKFSMGTGEGAQPFMVYIGFEDSVVRDLICTQEQPFLLANGKFTTANKLTPGMQLVDKNGAPVEIKFVSLGTYNGGVHHIATDNPWSGTPDGHLILAGGVVAGDFEMQVKFGELHASLKHDVDNVHAVIGTEAYEIALRAENAQTQLSSTHFEFRYKKNKDGAEAPKALGNGAFKTYTRVASILPIGAQSLFTEDQAKEILANCQQVPLSDPTPKYFYDTAQIQLNGYFPDIVFYLDVFDMLPNVYAFEAYGKKIVQVSGGLARLVDFNFEGLLMAMAHGVGCFYGGEPKVLFGYTAIGQADRYAFGNITGKLWLGDPAFGYINAAIQQWTMLFGYIKDHRGGSDPITDPSISCRLEVIQSAPFGGGLPPCAGGTPPKLIDLQVAQAANLDSVELIFNLPINPATADDVSNYTFVPEVKVLEAVRSSEKDFAVELTVKLEAGVNYKVTVKNLKSSLGTGMDPAHSQAEFQAPEE</sequence>
<evidence type="ECO:0000313" key="3">
    <source>
        <dbReference type="Proteomes" id="UP000184287"/>
    </source>
</evidence>
<proteinExistence type="predicted"/>
<dbReference type="EMBL" id="FQUQ01000001">
    <property type="protein sequence ID" value="SHE68885.1"/>
    <property type="molecule type" value="Genomic_DNA"/>
</dbReference>
<dbReference type="Gene3D" id="2.170.16.10">
    <property type="entry name" value="Hedgehog/Intein (Hint) domain"/>
    <property type="match status" value="1"/>
</dbReference>
<evidence type="ECO:0000313" key="2">
    <source>
        <dbReference type="EMBL" id="SHE68885.1"/>
    </source>
</evidence>
<dbReference type="OrthoDB" id="7191465at2"/>
<dbReference type="SUPFAM" id="SSF51294">
    <property type="entry name" value="Hedgehog/intein (Hint) domain"/>
    <property type="match status" value="1"/>
</dbReference>
<protein>
    <submittedName>
        <fullName evidence="2">Uncharacterized protein</fullName>
    </submittedName>
</protein>
<dbReference type="InterPro" id="IPR014755">
    <property type="entry name" value="Cu-Rt/internalin_Ig-like"/>
</dbReference>
<evidence type="ECO:0000256" key="1">
    <source>
        <dbReference type="ARBA" id="ARBA00022729"/>
    </source>
</evidence>
<keyword evidence="3" id="KW-1185">Reference proteome</keyword>
<dbReference type="AlphaFoldDB" id="A0A1M4VJ35"/>
<gene>
    <name evidence="2" type="ORF">SAMN04488522_101923</name>
</gene>
<dbReference type="InterPro" id="IPR036844">
    <property type="entry name" value="Hint_dom_sf"/>
</dbReference>
<accession>A0A1M4VJ35</accession>
<dbReference type="STRING" id="288992.SAMN04488522_101923"/>
<reference evidence="3" key="1">
    <citation type="submission" date="2016-11" db="EMBL/GenBank/DDBJ databases">
        <authorList>
            <person name="Varghese N."/>
            <person name="Submissions S."/>
        </authorList>
    </citation>
    <scope>NUCLEOTIDE SEQUENCE [LARGE SCALE GENOMIC DNA]</scope>
    <source>
        <strain evidence="3">DSM 16990</strain>
    </source>
</reference>
<organism evidence="2 3">
    <name type="scientific">Pedobacter caeni</name>
    <dbReference type="NCBI Taxonomy" id="288992"/>
    <lineage>
        <taxon>Bacteria</taxon>
        <taxon>Pseudomonadati</taxon>
        <taxon>Bacteroidota</taxon>
        <taxon>Sphingobacteriia</taxon>
        <taxon>Sphingobacteriales</taxon>
        <taxon>Sphingobacteriaceae</taxon>
        <taxon>Pedobacter</taxon>
    </lineage>
</organism>
<name>A0A1M4VJ35_9SPHI</name>
<dbReference type="Proteomes" id="UP000184287">
    <property type="component" value="Unassembled WGS sequence"/>
</dbReference>
<keyword evidence="1" id="KW-0732">Signal</keyword>
<dbReference type="Gene3D" id="2.60.40.1220">
    <property type="match status" value="1"/>
</dbReference>
<dbReference type="RefSeq" id="WP_073227963.1">
    <property type="nucleotide sequence ID" value="NZ_FQUQ01000001.1"/>
</dbReference>